<dbReference type="AlphaFoldDB" id="A0A2T1GN19"/>
<dbReference type="RefSeq" id="WP_106299568.1">
    <property type="nucleotide sequence ID" value="NZ_PVWO01000008.1"/>
</dbReference>
<dbReference type="OrthoDB" id="449254at2"/>
<dbReference type="InterPro" id="IPR043504">
    <property type="entry name" value="Peptidase_S1_PA_chymotrypsin"/>
</dbReference>
<comment type="caution">
    <text evidence="4">The sequence shown here is derived from an EMBL/GenBank/DDBJ whole genome shotgun (WGS) entry which is preliminary data.</text>
</comment>
<gene>
    <name evidence="4" type="ORF">C7B77_01335</name>
</gene>
<comment type="similarity">
    <text evidence="1">Belongs to the peptidase S1C family.</text>
</comment>
<dbReference type="Proteomes" id="UP000238937">
    <property type="component" value="Unassembled WGS sequence"/>
</dbReference>
<name>A0A2T1GN19_9CYAN</name>
<dbReference type="PANTHER" id="PTHR43343">
    <property type="entry name" value="PEPTIDASE S12"/>
    <property type="match status" value="1"/>
</dbReference>
<dbReference type="GO" id="GO:0008233">
    <property type="term" value="F:peptidase activity"/>
    <property type="evidence" value="ECO:0007669"/>
    <property type="project" value="UniProtKB-KW"/>
</dbReference>
<evidence type="ECO:0000313" key="4">
    <source>
        <dbReference type="EMBL" id="PSB59315.1"/>
    </source>
</evidence>
<organism evidence="4 5">
    <name type="scientific">Chamaesiphon polymorphus CCALA 037</name>
    <dbReference type="NCBI Taxonomy" id="2107692"/>
    <lineage>
        <taxon>Bacteria</taxon>
        <taxon>Bacillati</taxon>
        <taxon>Cyanobacteriota</taxon>
        <taxon>Cyanophyceae</taxon>
        <taxon>Gomontiellales</taxon>
        <taxon>Chamaesiphonaceae</taxon>
        <taxon>Chamaesiphon</taxon>
    </lineage>
</organism>
<dbReference type="SUPFAM" id="SSF50494">
    <property type="entry name" value="Trypsin-like serine proteases"/>
    <property type="match status" value="1"/>
</dbReference>
<keyword evidence="3" id="KW-0378">Hydrolase</keyword>
<dbReference type="InterPro" id="IPR009003">
    <property type="entry name" value="Peptidase_S1_PA"/>
</dbReference>
<evidence type="ECO:0000256" key="2">
    <source>
        <dbReference type="ARBA" id="ARBA00022670"/>
    </source>
</evidence>
<keyword evidence="5" id="KW-1185">Reference proteome</keyword>
<accession>A0A2T1GN19</accession>
<reference evidence="4 5" key="1">
    <citation type="submission" date="2018-03" db="EMBL/GenBank/DDBJ databases">
        <title>The ancient ancestry and fast evolution of plastids.</title>
        <authorList>
            <person name="Moore K.R."/>
            <person name="Magnabosco C."/>
            <person name="Momper L."/>
            <person name="Gold D.A."/>
            <person name="Bosak T."/>
            <person name="Fournier G.P."/>
        </authorList>
    </citation>
    <scope>NUCLEOTIDE SEQUENCE [LARGE SCALE GENOMIC DNA]</scope>
    <source>
        <strain evidence="4 5">CCALA 037</strain>
    </source>
</reference>
<evidence type="ECO:0000256" key="1">
    <source>
        <dbReference type="ARBA" id="ARBA00010541"/>
    </source>
</evidence>
<dbReference type="GO" id="GO:0006508">
    <property type="term" value="P:proteolysis"/>
    <property type="evidence" value="ECO:0007669"/>
    <property type="project" value="UniProtKB-KW"/>
</dbReference>
<evidence type="ECO:0000256" key="3">
    <source>
        <dbReference type="ARBA" id="ARBA00022801"/>
    </source>
</evidence>
<sequence>MSKLTPPDSAKQTPTERVASAKWQYWIARVVPMLFVTSLTIVIPRMLTQPWGKAEYAAIQEQKLQQRLRAISVKVLANSETIGSGVLLKRQQQVYTVVTNAHVIQAASSPFQIQTPDGQVYAATLLPPPLGQNRDLSVLRFQSAKGNYPIATLASSSPKVGDRIWSAGFPLTGSESAEVASTKAKAPWGLEIVDGTITQVLPIAITGGYGIGFDRAIKKGMSGGPAIDRSGELVGINGLHSNPLWDIPETLENGSTVSEALQEQIDNSSWAIPIEFVKDYASL</sequence>
<proteinExistence type="inferred from homology"/>
<evidence type="ECO:0000313" key="5">
    <source>
        <dbReference type="Proteomes" id="UP000238937"/>
    </source>
</evidence>
<protein>
    <submittedName>
        <fullName evidence="4">Peptidase S1</fullName>
    </submittedName>
</protein>
<dbReference type="Pfam" id="PF13365">
    <property type="entry name" value="Trypsin_2"/>
    <property type="match status" value="1"/>
</dbReference>
<dbReference type="EMBL" id="PVWO01000008">
    <property type="protein sequence ID" value="PSB59315.1"/>
    <property type="molecule type" value="Genomic_DNA"/>
</dbReference>
<dbReference type="Gene3D" id="2.40.10.10">
    <property type="entry name" value="Trypsin-like serine proteases"/>
    <property type="match status" value="2"/>
</dbReference>
<keyword evidence="2" id="KW-0645">Protease</keyword>
<dbReference type="PANTHER" id="PTHR43343:SF3">
    <property type="entry name" value="PROTEASE DO-LIKE 8, CHLOROPLASTIC"/>
    <property type="match status" value="1"/>
</dbReference>
<dbReference type="InterPro" id="IPR051201">
    <property type="entry name" value="Chloro_Bact_Ser_Proteases"/>
</dbReference>